<dbReference type="eggNOG" id="KOG2352">
    <property type="taxonomic scope" value="Eukaryota"/>
</dbReference>
<dbReference type="CDD" id="cd02440">
    <property type="entry name" value="AdoMet_MTases"/>
    <property type="match status" value="1"/>
</dbReference>
<dbReference type="OrthoDB" id="430254at2759"/>
<organism evidence="5 6">
    <name type="scientific">Ectocarpus siliculosus</name>
    <name type="common">Brown alga</name>
    <name type="synonym">Conferva siliculosa</name>
    <dbReference type="NCBI Taxonomy" id="2880"/>
    <lineage>
        <taxon>Eukaryota</taxon>
        <taxon>Sar</taxon>
        <taxon>Stramenopiles</taxon>
        <taxon>Ochrophyta</taxon>
        <taxon>PX clade</taxon>
        <taxon>Phaeophyceae</taxon>
        <taxon>Ectocarpales</taxon>
        <taxon>Ectocarpaceae</taxon>
        <taxon>Ectocarpus</taxon>
    </lineage>
</organism>
<gene>
    <name evidence="5" type="ORF">Esi_0289_0013</name>
</gene>
<evidence type="ECO:0000256" key="2">
    <source>
        <dbReference type="ARBA" id="ARBA00022603"/>
    </source>
</evidence>
<dbReference type="Pfam" id="PF13847">
    <property type="entry name" value="Methyltransf_31"/>
    <property type="match status" value="1"/>
</dbReference>
<dbReference type="InterPro" id="IPR029063">
    <property type="entry name" value="SAM-dependent_MTases_sf"/>
</dbReference>
<dbReference type="OMA" id="PSAHEDM"/>
<keyword evidence="3" id="KW-0808">Transferase</keyword>
<sequence length="245" mass="27995">MKNLFKKQSDEVAEIEELGELNERVDAKLLEEVQEYDAVPSEAASYGKTTFWDERYAGDGEVVEWYHPWGNLAPTLTQYMDEQDEVLVCGCGNSEMSVDMYDDGFENIVNADISKVAIHQVTEIYKAYPMEWKSIDLTREEFPEEKFDVALDKACLDSIACNLRGVVNAENYLQQMDRLLQPEGAFICVSFAPPEERLELLEYWDIDQPAKCLAWDVHVDTIGESSPSNFHPAVTCSCSRVWVHR</sequence>
<dbReference type="InParanoid" id="D7FV57"/>
<protein>
    <recommendedName>
        <fullName evidence="4">Methyltransferase domain-containing protein</fullName>
    </recommendedName>
</protein>
<name>D7FV57_ECTSI</name>
<evidence type="ECO:0000256" key="1">
    <source>
        <dbReference type="ARBA" id="ARBA00008361"/>
    </source>
</evidence>
<dbReference type="GO" id="GO:0032259">
    <property type="term" value="P:methylation"/>
    <property type="evidence" value="ECO:0007669"/>
    <property type="project" value="UniProtKB-KW"/>
</dbReference>
<dbReference type="Proteomes" id="UP000002630">
    <property type="component" value="Linkage Group LG26"/>
</dbReference>
<dbReference type="GO" id="GO:0008168">
    <property type="term" value="F:methyltransferase activity"/>
    <property type="evidence" value="ECO:0007669"/>
    <property type="project" value="UniProtKB-KW"/>
</dbReference>
<dbReference type="InterPro" id="IPR051419">
    <property type="entry name" value="Lys/N-term_MeTrsfase_sf"/>
</dbReference>
<dbReference type="EMBL" id="FN648474">
    <property type="protein sequence ID" value="CBJ31863.1"/>
    <property type="molecule type" value="Genomic_DNA"/>
</dbReference>
<proteinExistence type="inferred from homology"/>
<keyword evidence="2" id="KW-0489">Methyltransferase</keyword>
<feature type="domain" description="Methyltransferase" evidence="4">
    <location>
        <begin position="83"/>
        <end position="192"/>
    </location>
</feature>
<dbReference type="Gene3D" id="3.40.50.150">
    <property type="entry name" value="Vaccinia Virus protein VP39"/>
    <property type="match status" value="1"/>
</dbReference>
<evidence type="ECO:0000313" key="6">
    <source>
        <dbReference type="Proteomes" id="UP000002630"/>
    </source>
</evidence>
<dbReference type="EMBL" id="FN649751">
    <property type="protein sequence ID" value="CBJ31863.1"/>
    <property type="molecule type" value="Genomic_DNA"/>
</dbReference>
<accession>D7FV57</accession>
<dbReference type="PANTHER" id="PTHR12176:SF79">
    <property type="entry name" value="METHYLTRANSFERASE TYPE 11 DOMAIN-CONTAINING PROTEIN"/>
    <property type="match status" value="1"/>
</dbReference>
<keyword evidence="6" id="KW-1185">Reference proteome</keyword>
<evidence type="ECO:0000313" key="5">
    <source>
        <dbReference type="EMBL" id="CBJ31863.1"/>
    </source>
</evidence>
<dbReference type="SUPFAM" id="SSF53335">
    <property type="entry name" value="S-adenosyl-L-methionine-dependent methyltransferases"/>
    <property type="match status" value="1"/>
</dbReference>
<reference evidence="5 6" key="1">
    <citation type="journal article" date="2010" name="Nature">
        <title>The Ectocarpus genome and the independent evolution of multicellularity in brown algae.</title>
        <authorList>
            <person name="Cock J.M."/>
            <person name="Sterck L."/>
            <person name="Rouze P."/>
            <person name="Scornet D."/>
            <person name="Allen A.E."/>
            <person name="Amoutzias G."/>
            <person name="Anthouard V."/>
            <person name="Artiguenave F."/>
            <person name="Aury J.M."/>
            <person name="Badger J.H."/>
            <person name="Beszteri B."/>
            <person name="Billiau K."/>
            <person name="Bonnet E."/>
            <person name="Bothwell J.H."/>
            <person name="Bowler C."/>
            <person name="Boyen C."/>
            <person name="Brownlee C."/>
            <person name="Carrano C.J."/>
            <person name="Charrier B."/>
            <person name="Cho G.Y."/>
            <person name="Coelho S.M."/>
            <person name="Collen J."/>
            <person name="Corre E."/>
            <person name="Da Silva C."/>
            <person name="Delage L."/>
            <person name="Delaroque N."/>
            <person name="Dittami S.M."/>
            <person name="Doulbeau S."/>
            <person name="Elias M."/>
            <person name="Farnham G."/>
            <person name="Gachon C.M."/>
            <person name="Gschloessl B."/>
            <person name="Heesch S."/>
            <person name="Jabbari K."/>
            <person name="Jubin C."/>
            <person name="Kawai H."/>
            <person name="Kimura K."/>
            <person name="Kloareg B."/>
            <person name="Kupper F.C."/>
            <person name="Lang D."/>
            <person name="Le Bail A."/>
            <person name="Leblanc C."/>
            <person name="Lerouge P."/>
            <person name="Lohr M."/>
            <person name="Lopez P.J."/>
            <person name="Martens C."/>
            <person name="Maumus F."/>
            <person name="Michel G."/>
            <person name="Miranda-Saavedra D."/>
            <person name="Morales J."/>
            <person name="Moreau H."/>
            <person name="Motomura T."/>
            <person name="Nagasato C."/>
            <person name="Napoli C.A."/>
            <person name="Nelson D.R."/>
            <person name="Nyvall-Collen P."/>
            <person name="Peters A.F."/>
            <person name="Pommier C."/>
            <person name="Potin P."/>
            <person name="Poulain J."/>
            <person name="Quesneville H."/>
            <person name="Read B."/>
            <person name="Rensing S.A."/>
            <person name="Ritter A."/>
            <person name="Rousvoal S."/>
            <person name="Samanta M."/>
            <person name="Samson G."/>
            <person name="Schroeder D.C."/>
            <person name="Segurens B."/>
            <person name="Strittmatter M."/>
            <person name="Tonon T."/>
            <person name="Tregear J.W."/>
            <person name="Valentin K."/>
            <person name="von Dassow P."/>
            <person name="Yamagishi T."/>
            <person name="Van de Peer Y."/>
            <person name="Wincker P."/>
        </authorList>
    </citation>
    <scope>NUCLEOTIDE SEQUENCE [LARGE SCALE GENOMIC DNA]</scope>
    <source>
        <strain evidence="6">Ec32 / CCAP1310/4</strain>
    </source>
</reference>
<dbReference type="AlphaFoldDB" id="D7FV57"/>
<dbReference type="InterPro" id="IPR025714">
    <property type="entry name" value="Methyltranfer_dom"/>
</dbReference>
<comment type="similarity">
    <text evidence="1">Belongs to the methyltransferase superfamily.</text>
</comment>
<evidence type="ECO:0000259" key="4">
    <source>
        <dbReference type="Pfam" id="PF13847"/>
    </source>
</evidence>
<dbReference type="PANTHER" id="PTHR12176">
    <property type="entry name" value="SAM-DEPENDENT METHYLTRANSFERASE SUPERFAMILY PROTEIN"/>
    <property type="match status" value="1"/>
</dbReference>
<evidence type="ECO:0000256" key="3">
    <source>
        <dbReference type="ARBA" id="ARBA00022679"/>
    </source>
</evidence>